<reference evidence="1 2" key="1">
    <citation type="submission" date="2018-08" db="EMBL/GenBank/DDBJ databases">
        <title>Recombination of ecologically and evolutionarily significant loci maintains genetic cohesion in the Pseudomonas syringae species complex.</title>
        <authorList>
            <person name="Dillon M."/>
            <person name="Thakur S."/>
            <person name="Almeida R.N.D."/>
            <person name="Weir B.S."/>
            <person name="Guttman D.S."/>
        </authorList>
    </citation>
    <scope>NUCLEOTIDE SEQUENCE [LARGE SCALE GENOMIC DNA]</scope>
    <source>
        <strain evidence="1 2">ICMP 9829</strain>
    </source>
</reference>
<gene>
    <name evidence="1" type="ORF">ALP36_04527</name>
</gene>
<proteinExistence type="predicted"/>
<dbReference type="EMBL" id="RBTT01000322">
    <property type="protein sequence ID" value="RMU04692.1"/>
    <property type="molecule type" value="Genomic_DNA"/>
</dbReference>
<name>A0A3M5R6I9_9PSED</name>
<dbReference type="Proteomes" id="UP000274212">
    <property type="component" value="Unassembled WGS sequence"/>
</dbReference>
<dbReference type="AlphaFoldDB" id="A0A3M5R6I9"/>
<evidence type="ECO:0000313" key="2">
    <source>
        <dbReference type="Proteomes" id="UP000274212"/>
    </source>
</evidence>
<sequence length="330" mass="36441">MNVAVGFPGPDASSHGIIYRDDMVPGKRHFECEKIRGTLDTATCANRWLGAKNDRDAVRFMACRGCVIGEIHATGVDPLKALRITGERTIVGSPDEGRRCTRCGRGGSRLIGKTLCVSCWNRQREFFLKCNAKGKEPITFVPLIDRQVGIIVDGQPAWMRVEGTQNDREPVSRTIRQREGARFHSRHPGITTWNEEVQRFEYRDREDQAKVLLSVEYGGVIDHMAVSAAGLCPGETPVAPRLPTQMHGVHFVASWLSDCGEEDTDHPGVDWKPTTFVCSDCGVAQIHARTFAGKVECRCPACAASTTSNAKVQCVGWRQATANLRPDFCN</sequence>
<comment type="caution">
    <text evidence="1">The sequence shown here is derived from an EMBL/GenBank/DDBJ whole genome shotgun (WGS) entry which is preliminary data.</text>
</comment>
<dbReference type="RefSeq" id="WP_122286301.1">
    <property type="nucleotide sequence ID" value="NZ_RBRV01000276.1"/>
</dbReference>
<evidence type="ECO:0000313" key="1">
    <source>
        <dbReference type="EMBL" id="RMU04692.1"/>
    </source>
</evidence>
<organism evidence="1 2">
    <name type="scientific">Pseudomonas syringae pv. coriandricola</name>
    <dbReference type="NCBI Taxonomy" id="264453"/>
    <lineage>
        <taxon>Bacteria</taxon>
        <taxon>Pseudomonadati</taxon>
        <taxon>Pseudomonadota</taxon>
        <taxon>Gammaproteobacteria</taxon>
        <taxon>Pseudomonadales</taxon>
        <taxon>Pseudomonadaceae</taxon>
        <taxon>Pseudomonas</taxon>
    </lineage>
</organism>
<accession>A0A3M5R6I9</accession>
<protein>
    <submittedName>
        <fullName evidence="1">Uncharacterized protein</fullName>
    </submittedName>
</protein>